<reference evidence="2 4" key="2">
    <citation type="submission" date="2020-08" db="EMBL/GenBank/DDBJ databases">
        <title>Genomic Encyclopedia of Type Strains, Phase IV (KMG-IV): sequencing the most valuable type-strain genomes for metagenomic binning, comparative biology and taxonomic classification.</title>
        <authorList>
            <person name="Goeker M."/>
        </authorList>
    </citation>
    <scope>NUCLEOTIDE SEQUENCE [LARGE SCALE GENOMIC DNA]</scope>
    <source>
        <strain evidence="2 4">DSM 10368</strain>
    </source>
</reference>
<dbReference type="AlphaFoldDB" id="A0AAC8YJQ2"/>
<name>A0AAC8YJQ2_AMIAI</name>
<protein>
    <recommendedName>
        <fullName evidence="5">Replication protein</fullName>
    </recommendedName>
</protein>
<sequence>MALQNFVRLPNAWIEDRGLKGFTWGRENRVECLAALMTLMVIAQHTDQETGAVKITYDNLHRATGLSRTTIAAGLGLLETRFIERGDRQSEFRLRDFDPLRGYALLPAKPLYNSKGQIDFFQELKLRRQVELNAIKLYLLIVSRRDRNNNLAHITHQKIEEYTGIHHDDIKRAVSFLAGNGMIHVEHLPRHISQYGYSSAYRLVHLHTYQHMGTVGRNLDIADFEPVMARIRPDVF</sequence>
<dbReference type="EMBL" id="JACICB010000014">
    <property type="protein sequence ID" value="MBB3707500.1"/>
    <property type="molecule type" value="Genomic_DNA"/>
</dbReference>
<dbReference type="RefSeq" id="WP_067955158.1">
    <property type="nucleotide sequence ID" value="NZ_CP015005.1"/>
</dbReference>
<organism evidence="1 3">
    <name type="scientific">Aminobacter aminovorans</name>
    <name type="common">Chelatobacter heintzii</name>
    <dbReference type="NCBI Taxonomy" id="83263"/>
    <lineage>
        <taxon>Bacteria</taxon>
        <taxon>Pseudomonadati</taxon>
        <taxon>Pseudomonadota</taxon>
        <taxon>Alphaproteobacteria</taxon>
        <taxon>Hyphomicrobiales</taxon>
        <taxon>Phyllobacteriaceae</taxon>
        <taxon>Aminobacter</taxon>
    </lineage>
</organism>
<evidence type="ECO:0000313" key="3">
    <source>
        <dbReference type="Proteomes" id="UP000075755"/>
    </source>
</evidence>
<gene>
    <name evidence="1" type="ORF">AA2016_0415</name>
    <name evidence="2" type="ORF">FHS67_003831</name>
</gene>
<dbReference type="Proteomes" id="UP000577697">
    <property type="component" value="Unassembled WGS sequence"/>
</dbReference>
<proteinExistence type="predicted"/>
<evidence type="ECO:0000313" key="2">
    <source>
        <dbReference type="EMBL" id="MBB3707500.1"/>
    </source>
</evidence>
<evidence type="ECO:0008006" key="5">
    <source>
        <dbReference type="Google" id="ProtNLM"/>
    </source>
</evidence>
<dbReference type="EMBL" id="CP015005">
    <property type="protein sequence ID" value="AMS39354.1"/>
    <property type="molecule type" value="Genomic_DNA"/>
</dbReference>
<keyword evidence="4" id="KW-1185">Reference proteome</keyword>
<accession>A0AAC8YJQ2</accession>
<evidence type="ECO:0000313" key="1">
    <source>
        <dbReference type="EMBL" id="AMS39354.1"/>
    </source>
</evidence>
<reference evidence="1 3" key="1">
    <citation type="submission" date="2016-03" db="EMBL/GenBank/DDBJ databases">
        <title>Complete genome of Aminobacter aminovorans KCTC 2477.</title>
        <authorList>
            <person name="Kim K.M."/>
        </authorList>
    </citation>
    <scope>NUCLEOTIDE SEQUENCE [LARGE SCALE GENOMIC DNA]</scope>
    <source>
        <strain evidence="1 3">KCTC 2477</strain>
    </source>
</reference>
<evidence type="ECO:0000313" key="4">
    <source>
        <dbReference type="Proteomes" id="UP000577697"/>
    </source>
</evidence>
<dbReference type="Proteomes" id="UP000075755">
    <property type="component" value="Chromosome"/>
</dbReference>
<dbReference type="KEGG" id="aak:AA2016_0415"/>